<protein>
    <recommendedName>
        <fullName evidence="1">UPF0246 protein D8881_01645</fullName>
    </recommendedName>
</protein>
<evidence type="ECO:0000256" key="1">
    <source>
        <dbReference type="HAMAP-Rule" id="MF_00652"/>
    </source>
</evidence>
<evidence type="ECO:0000313" key="2">
    <source>
        <dbReference type="EMBL" id="RSI27127.1"/>
    </source>
</evidence>
<name>A0ABD7JQA2_STRSA</name>
<dbReference type="PANTHER" id="PTHR30283:SF4">
    <property type="entry name" value="PEROXIDE STRESS RESISTANCE PROTEIN YAAA"/>
    <property type="match status" value="1"/>
</dbReference>
<sequence>MKILIPTAKELNLTAPSATPNPLSSQTQSVLDELTAMSVADLASFYKISPKRAEVEWQAIQALREGTAQHAPALYLFDGLMYRHIKREGYTEEESRYIEKHLAITSALYGVIPALEPIAPHRLDFMMPLKLDGKSLKAFWKEAYDQALAEDEVIFSLLSSEFETVFSKKIRQRMIGFKFLEDRDGKLKVHSTISKKARGEFLTALITNQVTEVEQMKKLNFAGFTYRPDLSSEQELVYVKEV</sequence>
<dbReference type="RefSeq" id="WP_101771450.1">
    <property type="nucleotide sequence ID" value="NZ_CP076612.1"/>
</dbReference>
<proteinExistence type="inferred from homology"/>
<dbReference type="Pfam" id="PF03883">
    <property type="entry name" value="H2O2_YaaD"/>
    <property type="match status" value="1"/>
</dbReference>
<dbReference type="PANTHER" id="PTHR30283">
    <property type="entry name" value="PEROXIDE STRESS RESPONSE PROTEIN YAAA"/>
    <property type="match status" value="1"/>
</dbReference>
<dbReference type="AlphaFoldDB" id="A0ABD7JQA2"/>
<reference evidence="2 3" key="1">
    <citation type="submission" date="2018-11" db="EMBL/GenBank/DDBJ databases">
        <title>Species Designations Belie Phenotypic and Genotypic Heterogeneity in Oral Streptococci.</title>
        <authorList>
            <person name="Velsko I."/>
        </authorList>
    </citation>
    <scope>NUCLEOTIDE SEQUENCE [LARGE SCALE GENOMIC DNA]</scope>
    <source>
        <strain evidence="2 3">BCC20</strain>
    </source>
</reference>
<dbReference type="HAMAP" id="MF_00652">
    <property type="entry name" value="UPF0246"/>
    <property type="match status" value="1"/>
</dbReference>
<dbReference type="NCBIfam" id="NF002543">
    <property type="entry name" value="PRK02101.1-4"/>
    <property type="match status" value="1"/>
</dbReference>
<accession>A0ABD7JQA2</accession>
<dbReference type="InterPro" id="IPR005583">
    <property type="entry name" value="YaaA"/>
</dbReference>
<evidence type="ECO:0000313" key="3">
    <source>
        <dbReference type="Proteomes" id="UP000280549"/>
    </source>
</evidence>
<organism evidence="2 3">
    <name type="scientific">Streptococcus sanguinis</name>
    <dbReference type="NCBI Taxonomy" id="1305"/>
    <lineage>
        <taxon>Bacteria</taxon>
        <taxon>Bacillati</taxon>
        <taxon>Bacillota</taxon>
        <taxon>Bacilli</taxon>
        <taxon>Lactobacillales</taxon>
        <taxon>Streptococcaceae</taxon>
        <taxon>Streptococcus</taxon>
    </lineage>
</organism>
<gene>
    <name evidence="2" type="ORF">D8881_01645</name>
</gene>
<dbReference type="EMBL" id="RJMR01000001">
    <property type="protein sequence ID" value="RSI27127.1"/>
    <property type="molecule type" value="Genomic_DNA"/>
</dbReference>
<dbReference type="Proteomes" id="UP000280549">
    <property type="component" value="Unassembled WGS sequence"/>
</dbReference>
<comment type="similarity">
    <text evidence="1">Belongs to the UPF0246 family.</text>
</comment>
<comment type="caution">
    <text evidence="2">The sequence shown here is derived from an EMBL/GenBank/DDBJ whole genome shotgun (WGS) entry which is preliminary data.</text>
</comment>